<dbReference type="GO" id="GO:0003755">
    <property type="term" value="F:peptidyl-prolyl cis-trans isomerase activity"/>
    <property type="evidence" value="ECO:0007669"/>
    <property type="project" value="InterPro"/>
</dbReference>
<dbReference type="PROSITE" id="PS50072">
    <property type="entry name" value="CSA_PPIASE_2"/>
    <property type="match status" value="1"/>
</dbReference>
<evidence type="ECO:0000259" key="3">
    <source>
        <dbReference type="PROSITE" id="PS50072"/>
    </source>
</evidence>
<dbReference type="SUPFAM" id="SSF50891">
    <property type="entry name" value="Cyclophilin-like"/>
    <property type="match status" value="1"/>
</dbReference>
<comment type="caution">
    <text evidence="4">The sequence shown here is derived from an EMBL/GenBank/DDBJ whole genome shotgun (WGS) entry which is preliminary data.</text>
</comment>
<feature type="region of interest" description="Disordered" evidence="2">
    <location>
        <begin position="1"/>
        <end position="35"/>
    </location>
</feature>
<evidence type="ECO:0000313" key="4">
    <source>
        <dbReference type="EMBL" id="KAF4370511.1"/>
    </source>
</evidence>
<dbReference type="Pfam" id="PF21329">
    <property type="entry name" value="CYP38_PsbQ-like"/>
    <property type="match status" value="1"/>
</dbReference>
<proteinExistence type="predicted"/>
<dbReference type="InterPro" id="IPR044259">
    <property type="entry name" value="CYP37-like"/>
</dbReference>
<dbReference type="Gene3D" id="2.40.100.10">
    <property type="entry name" value="Cyclophilin-like"/>
    <property type="match status" value="1"/>
</dbReference>
<evidence type="ECO:0000256" key="1">
    <source>
        <dbReference type="ARBA" id="ARBA00023078"/>
    </source>
</evidence>
<gene>
    <name evidence="5" type="ORF">F8388_011505</name>
    <name evidence="4" type="ORF">G4B88_021690</name>
</gene>
<evidence type="ECO:0000313" key="7">
    <source>
        <dbReference type="Proteomes" id="UP000583929"/>
    </source>
</evidence>
<dbReference type="Pfam" id="PF00160">
    <property type="entry name" value="Pro_isomerase"/>
    <property type="match status" value="1"/>
</dbReference>
<evidence type="ECO:0000313" key="5">
    <source>
        <dbReference type="EMBL" id="KAF4377752.1"/>
    </source>
</evidence>
<dbReference type="AlphaFoldDB" id="A0A7J6FIH3"/>
<dbReference type="EMBL" id="JAATIQ010000204">
    <property type="protein sequence ID" value="KAF4370511.1"/>
    <property type="molecule type" value="Genomic_DNA"/>
</dbReference>
<organism evidence="4 7">
    <name type="scientific">Cannabis sativa</name>
    <name type="common">Hemp</name>
    <name type="synonym">Marijuana</name>
    <dbReference type="NCBI Taxonomy" id="3483"/>
    <lineage>
        <taxon>Eukaryota</taxon>
        <taxon>Viridiplantae</taxon>
        <taxon>Streptophyta</taxon>
        <taxon>Embryophyta</taxon>
        <taxon>Tracheophyta</taxon>
        <taxon>Spermatophyta</taxon>
        <taxon>Magnoliopsida</taxon>
        <taxon>eudicotyledons</taxon>
        <taxon>Gunneridae</taxon>
        <taxon>Pentapetalae</taxon>
        <taxon>rosids</taxon>
        <taxon>fabids</taxon>
        <taxon>Rosales</taxon>
        <taxon>Cannabaceae</taxon>
        <taxon>Cannabis</taxon>
    </lineage>
</organism>
<dbReference type="Gene3D" id="1.20.120.290">
    <property type="entry name" value="Oxygen-evolving enhancer protein 3 (PsbQ), four-helix up-down bundle"/>
    <property type="match status" value="1"/>
</dbReference>
<dbReference type="OrthoDB" id="1735926at2759"/>
<feature type="compositionally biased region" description="Polar residues" evidence="2">
    <location>
        <begin position="22"/>
        <end position="35"/>
    </location>
</feature>
<name>A0A7J6FIH3_CANSA</name>
<keyword evidence="7" id="KW-1185">Reference proteome</keyword>
<dbReference type="EMBL" id="JAATIP010000078">
    <property type="protein sequence ID" value="KAF4377752.1"/>
    <property type="molecule type" value="Genomic_DNA"/>
</dbReference>
<sequence>MASFHTIAPQSFLSLTKPKPKPTNSHPKLLPSSSNFPKLNPNSIFSRNKRKSSWLVNYVVEEEFFDVIPVQSSDSTDQQEGVAVSRVEGGGGGGLESELASQVSGFGGNEGRLSFEGATEFQGFGSGSGLGDGRENEDDNRLIDRTINATIVLEAGSYAITRLLTIAQCYWHKLADQCNNAPLNMEKPSNGHERKLERLIALILMLVQISAPLPFLGLEPWSSPPAMAVLYSPDTKVPRTGELALRKAIPANTNMKAIQDSLEDISYLLRIPQRKPYGTMEGNVKKALKIAKEEKDSILASFPADLKERGSTLYTSLIDGKGGLQSLIEAIKEKDPDKVSIRLASSLDTIADLELLQAPGLSFLLPEQFSKYPRLTGRGIVEFTIEKGDGSTFSPESGGEQRKTATIQVVIDGYSAPLTAGNFAKLVIDGAYNGSKLNLSNQAILSEKGQDKNNGNSVPLEIKPSGQFEPLYKTTLSVQDGELPVLPLSVYGAVAMAHSEVSEEYSSPYQFFFYLYDKRNAGLGGLSFDEGQFSVLGYTTIGRDILPQIKTGDVILSAKLVEGQDRLILPSES</sequence>
<dbReference type="InterPro" id="IPR029000">
    <property type="entry name" value="Cyclophilin-like_dom_sf"/>
</dbReference>
<dbReference type="PANTHER" id="PTHR47318">
    <property type="entry name" value="PEPTIDYL-PROLYL CIS-TRANS ISOMERASE CYP37, CHLOROPLASTIC"/>
    <property type="match status" value="1"/>
</dbReference>
<dbReference type="Proteomes" id="UP000525078">
    <property type="component" value="Unassembled WGS sequence"/>
</dbReference>
<dbReference type="InterPro" id="IPR023222">
    <property type="entry name" value="PsbQ-like_dom_sf"/>
</dbReference>
<keyword evidence="1" id="KW-0793">Thylakoid</keyword>
<accession>A0A7J6FIH3</accession>
<protein>
    <recommendedName>
        <fullName evidence="3">PPIase cyclophilin-type domain-containing protein</fullName>
    </recommendedName>
</protein>
<dbReference type="Proteomes" id="UP000583929">
    <property type="component" value="Unassembled WGS sequence"/>
</dbReference>
<dbReference type="InterPro" id="IPR048563">
    <property type="entry name" value="CYP38_PsbQ-like"/>
</dbReference>
<dbReference type="InterPro" id="IPR002130">
    <property type="entry name" value="Cyclophilin-type_PPIase_dom"/>
</dbReference>
<evidence type="ECO:0000313" key="6">
    <source>
        <dbReference type="Proteomes" id="UP000525078"/>
    </source>
</evidence>
<dbReference type="PANTHER" id="PTHR47318:SF1">
    <property type="entry name" value="PEPTIDYL-PROLYL CIS-TRANS ISOMERASE CYP37, CHLOROPLASTIC"/>
    <property type="match status" value="1"/>
</dbReference>
<evidence type="ECO:0000256" key="2">
    <source>
        <dbReference type="SAM" id="MobiDB-lite"/>
    </source>
</evidence>
<feature type="domain" description="PPIase cyclophilin-type" evidence="3">
    <location>
        <begin position="392"/>
        <end position="550"/>
    </location>
</feature>
<reference evidence="6 7" key="1">
    <citation type="journal article" date="2020" name="bioRxiv">
        <title>Sequence and annotation of 42 cannabis genomes reveals extensive copy number variation in cannabinoid synthesis and pathogen resistance genes.</title>
        <authorList>
            <person name="Mckernan K.J."/>
            <person name="Helbert Y."/>
            <person name="Kane L.T."/>
            <person name="Ebling H."/>
            <person name="Zhang L."/>
            <person name="Liu B."/>
            <person name="Eaton Z."/>
            <person name="Mclaughlin S."/>
            <person name="Kingan S."/>
            <person name="Baybayan P."/>
            <person name="Concepcion G."/>
            <person name="Jordan M."/>
            <person name="Riva A."/>
            <person name="Barbazuk W."/>
            <person name="Harkins T."/>
        </authorList>
    </citation>
    <scope>NUCLEOTIDE SEQUENCE [LARGE SCALE GENOMIC DNA]</scope>
    <source>
        <strain evidence="6 7">cv. Jamaican Lion 4</strain>
        <strain evidence="4">Father</strain>
        <strain evidence="5">Mother</strain>
        <tissue evidence="4">Leaf</tissue>
    </source>
</reference>